<dbReference type="STRING" id="1714016.BA724_10745"/>
<dbReference type="NCBIfam" id="NF005825">
    <property type="entry name" value="PRK07714.1"/>
    <property type="match status" value="1"/>
</dbReference>
<dbReference type="Gene3D" id="3.30.1330.30">
    <property type="match status" value="1"/>
</dbReference>
<dbReference type="GO" id="GO:1990904">
    <property type="term" value="C:ribonucleoprotein complex"/>
    <property type="evidence" value="ECO:0007669"/>
    <property type="project" value="UniProtKB-KW"/>
</dbReference>
<comment type="caution">
    <text evidence="4">The sequence shown here is derived from an EMBL/GenBank/DDBJ whole genome shotgun (WGS) entry which is preliminary data.</text>
</comment>
<dbReference type="InterPro" id="IPR004038">
    <property type="entry name" value="Ribosomal_eL8/eL30/eS12/Gad45"/>
</dbReference>
<dbReference type="SUPFAM" id="SSF55315">
    <property type="entry name" value="L30e-like"/>
    <property type="match status" value="1"/>
</dbReference>
<evidence type="ECO:0000313" key="4">
    <source>
        <dbReference type="EMBL" id="OES43575.1"/>
    </source>
</evidence>
<organism evidence="4 5">
    <name type="scientific">Domibacillus iocasae</name>
    <dbReference type="NCBI Taxonomy" id="1714016"/>
    <lineage>
        <taxon>Bacteria</taxon>
        <taxon>Bacillati</taxon>
        <taxon>Bacillota</taxon>
        <taxon>Bacilli</taxon>
        <taxon>Bacillales</taxon>
        <taxon>Bacillaceae</taxon>
        <taxon>Domibacillus</taxon>
    </lineage>
</organism>
<dbReference type="AlphaFoldDB" id="A0A1E7DKQ2"/>
<name>A0A1E7DKQ2_9BACI</name>
<dbReference type="Proteomes" id="UP000095658">
    <property type="component" value="Unassembled WGS sequence"/>
</dbReference>
<proteinExistence type="predicted"/>
<dbReference type="RefSeq" id="WP_069939362.1">
    <property type="nucleotide sequence ID" value="NZ_MAMP01000024.1"/>
</dbReference>
<dbReference type="GO" id="GO:0005840">
    <property type="term" value="C:ribosome"/>
    <property type="evidence" value="ECO:0007669"/>
    <property type="project" value="UniProtKB-KW"/>
</dbReference>
<dbReference type="GO" id="GO:0003723">
    <property type="term" value="F:RNA binding"/>
    <property type="evidence" value="ECO:0007669"/>
    <property type="project" value="InterPro"/>
</dbReference>
<evidence type="ECO:0000256" key="2">
    <source>
        <dbReference type="ARBA" id="ARBA00023274"/>
    </source>
</evidence>
<evidence type="ECO:0000256" key="1">
    <source>
        <dbReference type="ARBA" id="ARBA00022980"/>
    </source>
</evidence>
<evidence type="ECO:0000259" key="3">
    <source>
        <dbReference type="Pfam" id="PF01248"/>
    </source>
</evidence>
<gene>
    <name evidence="4" type="ORF">BA724_10745</name>
</gene>
<reference evidence="4 5" key="1">
    <citation type="submission" date="2016-06" db="EMBL/GenBank/DDBJ databases">
        <title>Domibacillus iocasae genome sequencing.</title>
        <authorList>
            <person name="Verma A."/>
            <person name="Pal Y."/>
            <person name="Ojha A.K."/>
            <person name="Krishnamurthi S."/>
        </authorList>
    </citation>
    <scope>NUCLEOTIDE SEQUENCE [LARGE SCALE GENOMIC DNA]</scope>
    <source>
        <strain evidence="4 5">DSM 29979</strain>
    </source>
</reference>
<dbReference type="InterPro" id="IPR029064">
    <property type="entry name" value="Ribosomal_eL30-like_sf"/>
</dbReference>
<keyword evidence="1 4" id="KW-0689">Ribosomal protein</keyword>
<dbReference type="EMBL" id="MAMP01000024">
    <property type="protein sequence ID" value="OES43575.1"/>
    <property type="molecule type" value="Genomic_DNA"/>
</dbReference>
<feature type="domain" description="Ribosomal protein eL8/eL30/eS12/Gadd45" evidence="3">
    <location>
        <begin position="10"/>
        <end position="95"/>
    </location>
</feature>
<protein>
    <submittedName>
        <fullName evidence="4">50S ribosomal protein L7</fullName>
    </submittedName>
</protein>
<dbReference type="InterPro" id="IPR039109">
    <property type="entry name" value="Ribosomal_eL30-like"/>
</dbReference>
<accession>A0A1E7DKQ2</accession>
<dbReference type="PANTHER" id="PTHR11449">
    <property type="entry name" value="RIBOSOMAL PROTEIN L30"/>
    <property type="match status" value="1"/>
</dbReference>
<keyword evidence="5" id="KW-1185">Reference proteome</keyword>
<dbReference type="Pfam" id="PF01248">
    <property type="entry name" value="Ribosomal_L7Ae"/>
    <property type="match status" value="1"/>
</dbReference>
<keyword evidence="2" id="KW-0687">Ribonucleoprotein</keyword>
<evidence type="ECO:0000313" key="5">
    <source>
        <dbReference type="Proteomes" id="UP000095658"/>
    </source>
</evidence>
<dbReference type="OrthoDB" id="9794863at2"/>
<sequence>MAAHPWASFLGLANRAGKLITGEEMTVKEIQRGSAKLILLSEDASRNTEKKITDKAAFYKVPVRRVENREVLGQAIGKEARVVVAVTDAGFAKKLKTLIDGE</sequence>